<keyword evidence="4" id="KW-0677">Repeat</keyword>
<reference evidence="11" key="1">
    <citation type="submission" date="2019-03" db="EMBL/GenBank/DDBJ databases">
        <title>Improved annotation for the trematode Fasciola hepatica.</title>
        <authorList>
            <person name="Choi Y.-J."/>
            <person name="Martin J."/>
            <person name="Mitreva M."/>
        </authorList>
    </citation>
    <scope>NUCLEOTIDE SEQUENCE [LARGE SCALE GENOMIC DNA]</scope>
</reference>
<organism evidence="11 12">
    <name type="scientific">Fasciola hepatica</name>
    <name type="common">Liver fluke</name>
    <dbReference type="NCBI Taxonomy" id="6192"/>
    <lineage>
        <taxon>Eukaryota</taxon>
        <taxon>Metazoa</taxon>
        <taxon>Spiralia</taxon>
        <taxon>Lophotrochozoa</taxon>
        <taxon>Platyhelminthes</taxon>
        <taxon>Trematoda</taxon>
        <taxon>Digenea</taxon>
        <taxon>Plagiorchiida</taxon>
        <taxon>Echinostomata</taxon>
        <taxon>Echinostomatoidea</taxon>
        <taxon>Fasciolidae</taxon>
        <taxon>Fasciola</taxon>
    </lineage>
</organism>
<keyword evidence="7 9" id="KW-0472">Membrane</keyword>
<dbReference type="CDD" id="cd00030">
    <property type="entry name" value="C2"/>
    <property type="match status" value="1"/>
</dbReference>
<dbReference type="SMART" id="SM00239">
    <property type="entry name" value="C2"/>
    <property type="match status" value="3"/>
</dbReference>
<dbReference type="Pfam" id="PF00168">
    <property type="entry name" value="C2"/>
    <property type="match status" value="3"/>
</dbReference>
<dbReference type="EMBL" id="JXXN02001782">
    <property type="protein sequence ID" value="THD24095.1"/>
    <property type="molecule type" value="Genomic_DNA"/>
</dbReference>
<keyword evidence="12" id="KW-1185">Reference proteome</keyword>
<feature type="region of interest" description="Disordered" evidence="8">
    <location>
        <begin position="21"/>
        <end position="40"/>
    </location>
</feature>
<dbReference type="PANTHER" id="PTHR45911">
    <property type="entry name" value="C2 DOMAIN-CONTAINING PROTEIN"/>
    <property type="match status" value="1"/>
</dbReference>
<feature type="domain" description="C2" evidence="10">
    <location>
        <begin position="728"/>
        <end position="846"/>
    </location>
</feature>
<evidence type="ECO:0000313" key="11">
    <source>
        <dbReference type="EMBL" id="THD24095.1"/>
    </source>
</evidence>
<dbReference type="AlphaFoldDB" id="A0A4E0RBX7"/>
<dbReference type="PROSITE" id="PS50004">
    <property type="entry name" value="C2"/>
    <property type="match status" value="2"/>
</dbReference>
<evidence type="ECO:0000313" key="12">
    <source>
        <dbReference type="Proteomes" id="UP000230066"/>
    </source>
</evidence>
<keyword evidence="6 9" id="KW-1133">Transmembrane helix</keyword>
<dbReference type="InterPro" id="IPR000008">
    <property type="entry name" value="C2_dom"/>
</dbReference>
<evidence type="ECO:0000256" key="5">
    <source>
        <dbReference type="ARBA" id="ARBA00022837"/>
    </source>
</evidence>
<dbReference type="SUPFAM" id="SSF49562">
    <property type="entry name" value="C2 domain (Calcium/lipid-binding domain, CaLB)"/>
    <property type="match status" value="3"/>
</dbReference>
<dbReference type="PANTHER" id="PTHR45911:SF4">
    <property type="entry name" value="MULTIPLE C2 AND TRANSMEMBRANE DOMAIN-CONTAINING PROTEIN"/>
    <property type="match status" value="1"/>
</dbReference>
<dbReference type="PRINTS" id="PR00360">
    <property type="entry name" value="C2DOMAIN"/>
</dbReference>
<feature type="compositionally biased region" description="Polar residues" evidence="8">
    <location>
        <begin position="192"/>
        <end position="226"/>
    </location>
</feature>
<sequence length="1141" mass="130185">MPLIQKANMIASTSIGQLRKKAFSKGEKSGGKHKDRHRDTRFSYQSEWDLSYEGKSATVDRRTLTRASGTTLTGAAKACSGSQAHQSGLSVSTGNLAEYNAGVQYSLDDDRSDADVNSSVYDNNTLEDSGAILSSSLRLARQAEMDEDDDTALSSVSSKTTFDDRSDSIRSPVECSPSRLPKQTHIVPKIQIESNSDQSDSGQQPKPPSWNTNLPNQSDGLSTIHSPSDRCPSDSSLSILEKDSVLPREGFFWQILLYLRLARGLPVRTVSGRIDAYVKVKYRGKTFLRTPIISNNRNPVWDEKFFIPINNLNYPMELRVYHRDAFKKDDYIGRAMVYPSTLTFGLDTEFTVQLHDETGRSVPSYSGELNFWMTLNETPEMQIPSDRRRSMLKQIKEDRLAADRVTPMLVRAPSDASLGSYAMRRQLLRHQWSESTNHLSRDFSIDIPSDYGITSMDEYEPDFDEWLLPNAASFHQPQWPLLFYEGTKVGLYTSYVTDKTQYMSIAKLAASRSGRNEVRLENLYNRARLLVNLIRAEELGFPNSPSQPSDDFPRSPVSKSKILASRGMERAVMGRPINHADGSIPSYVATLWIGKSSRKSQPVSSTTSPFWHQHFEFRLKLGEKAVLNVEITDHAVAVPMMLFRGHLDFKRQVPDWTGCFTLKNNLDGLRGHVILLVTLTGLTSQTESPNGNSGIPNQDVPRPSMDTLYEITPAPSTGLSFPTKDLLSMVQSHYSLRRTWENRKDVGWLHLVVHCARDLAAKDRNGKSDPYCVIRLVNRCVHTSTVYKTVNPVWNQSFVFPISDIYDVLEIVVQDEDKRGSDFLGKLSFPVVQIANRRCKWYTLKDKKLRKRTKGVLLLESYIEYNSIRAAMRVVYPKETPWVYATSRVHLRDLIRKYVPDLQHKIDRITPYGAFMANGHRVFMKLYNWENKIFSSLFLIGMWLGILFVQPYMIVGGMMFGFAACCLFSMDWFKGRTRFRPSIQSSVESEEDDYEDYLNIEDLLDEDSESDPDDLELKQKRSRKKPLKAKLAKAREVLGTLQSVMESVASMIEKIDCLLKWQVPWLSMLFFLFLILVTLLTYFIPPRYLLIIYATKRFTRRLRNANVYDASPMSIISRAPNKLQRLSYRELKPKLTRNTTL</sequence>
<evidence type="ECO:0000256" key="1">
    <source>
        <dbReference type="ARBA" id="ARBA00004141"/>
    </source>
</evidence>
<evidence type="ECO:0000259" key="10">
    <source>
        <dbReference type="PROSITE" id="PS50004"/>
    </source>
</evidence>
<feature type="transmembrane region" description="Helical" evidence="9">
    <location>
        <begin position="955"/>
        <end position="973"/>
    </location>
</feature>
<keyword evidence="5" id="KW-0106">Calcium</keyword>
<protein>
    <recommendedName>
        <fullName evidence="10">C2 domain-containing protein</fullName>
    </recommendedName>
</protein>
<keyword evidence="3" id="KW-0479">Metal-binding</keyword>
<dbReference type="InterPro" id="IPR013583">
    <property type="entry name" value="MCTP_C"/>
</dbReference>
<evidence type="ECO:0000256" key="9">
    <source>
        <dbReference type="SAM" id="Phobius"/>
    </source>
</evidence>
<dbReference type="GO" id="GO:0016020">
    <property type="term" value="C:membrane"/>
    <property type="evidence" value="ECO:0007669"/>
    <property type="project" value="UniProtKB-SubCell"/>
</dbReference>
<evidence type="ECO:0000256" key="3">
    <source>
        <dbReference type="ARBA" id="ARBA00022723"/>
    </source>
</evidence>
<dbReference type="InterPro" id="IPR035892">
    <property type="entry name" value="C2_domain_sf"/>
</dbReference>
<name>A0A4E0RBX7_FASHE</name>
<proteinExistence type="predicted"/>
<dbReference type="Proteomes" id="UP000230066">
    <property type="component" value="Unassembled WGS sequence"/>
</dbReference>
<comment type="subcellular location">
    <subcellularLocation>
        <location evidence="1">Membrane</location>
        <topology evidence="1">Multi-pass membrane protein</topology>
    </subcellularLocation>
</comment>
<gene>
    <name evidence="11" type="ORF">D915_005210</name>
</gene>
<feature type="transmembrane region" description="Helical" evidence="9">
    <location>
        <begin position="1063"/>
        <end position="1084"/>
    </location>
</feature>
<feature type="compositionally biased region" description="Basic and acidic residues" evidence="8">
    <location>
        <begin position="24"/>
        <end position="40"/>
    </location>
</feature>
<keyword evidence="2 9" id="KW-0812">Transmembrane</keyword>
<feature type="domain" description="C2" evidence="10">
    <location>
        <begin position="231"/>
        <end position="352"/>
    </location>
</feature>
<comment type="caution">
    <text evidence="11">The sequence shown here is derived from an EMBL/GenBank/DDBJ whole genome shotgun (WGS) entry which is preliminary data.</text>
</comment>
<dbReference type="GO" id="GO:0005509">
    <property type="term" value="F:calcium ion binding"/>
    <property type="evidence" value="ECO:0007669"/>
    <property type="project" value="TreeGrafter"/>
</dbReference>
<evidence type="ECO:0000256" key="4">
    <source>
        <dbReference type="ARBA" id="ARBA00022737"/>
    </source>
</evidence>
<accession>A0A4E0RBX7</accession>
<evidence type="ECO:0000256" key="7">
    <source>
        <dbReference type="ARBA" id="ARBA00023136"/>
    </source>
</evidence>
<evidence type="ECO:0000256" key="2">
    <source>
        <dbReference type="ARBA" id="ARBA00022692"/>
    </source>
</evidence>
<feature type="region of interest" description="Disordered" evidence="8">
    <location>
        <begin position="143"/>
        <end position="235"/>
    </location>
</feature>
<dbReference type="Pfam" id="PF08372">
    <property type="entry name" value="PRT_C"/>
    <property type="match status" value="1"/>
</dbReference>
<dbReference type="Gene3D" id="2.60.40.150">
    <property type="entry name" value="C2 domain"/>
    <property type="match status" value="3"/>
</dbReference>
<evidence type="ECO:0000256" key="8">
    <source>
        <dbReference type="SAM" id="MobiDB-lite"/>
    </source>
</evidence>
<evidence type="ECO:0000256" key="6">
    <source>
        <dbReference type="ARBA" id="ARBA00022989"/>
    </source>
</evidence>